<protein>
    <submittedName>
        <fullName evidence="2">Uncharacterized protein</fullName>
    </submittedName>
</protein>
<gene>
    <name evidence="2" type="ORF">HETSPECPRED_005711</name>
</gene>
<dbReference type="Proteomes" id="UP000664521">
    <property type="component" value="Unassembled WGS sequence"/>
</dbReference>
<dbReference type="OrthoDB" id="10642023at2759"/>
<name>A0A8H3FI14_9LECA</name>
<reference evidence="2" key="1">
    <citation type="submission" date="2021-03" db="EMBL/GenBank/DDBJ databases">
        <authorList>
            <person name="Tagirdzhanova G."/>
        </authorList>
    </citation>
    <scope>NUCLEOTIDE SEQUENCE</scope>
</reference>
<feature type="region of interest" description="Disordered" evidence="1">
    <location>
        <begin position="164"/>
        <end position="228"/>
    </location>
</feature>
<dbReference type="AlphaFoldDB" id="A0A8H3FI14"/>
<evidence type="ECO:0000313" key="3">
    <source>
        <dbReference type="Proteomes" id="UP000664521"/>
    </source>
</evidence>
<evidence type="ECO:0000256" key="1">
    <source>
        <dbReference type="SAM" id="MobiDB-lite"/>
    </source>
</evidence>
<keyword evidence="3" id="KW-1185">Reference proteome</keyword>
<organism evidence="2 3">
    <name type="scientific">Heterodermia speciosa</name>
    <dbReference type="NCBI Taxonomy" id="116794"/>
    <lineage>
        <taxon>Eukaryota</taxon>
        <taxon>Fungi</taxon>
        <taxon>Dikarya</taxon>
        <taxon>Ascomycota</taxon>
        <taxon>Pezizomycotina</taxon>
        <taxon>Lecanoromycetes</taxon>
        <taxon>OSLEUM clade</taxon>
        <taxon>Lecanoromycetidae</taxon>
        <taxon>Caliciales</taxon>
        <taxon>Physciaceae</taxon>
        <taxon>Heterodermia</taxon>
    </lineage>
</organism>
<feature type="compositionally biased region" description="Polar residues" evidence="1">
    <location>
        <begin position="197"/>
        <end position="225"/>
    </location>
</feature>
<proteinExistence type="predicted"/>
<sequence>MGPPLSVAQDKVLRSMLGLLQALVTESESNTSTSDRCLALISELPTIRSLMGEENDKANGTESEMFTYFKGVAMLLRGLLDSMEEEEKGDENAEAFLMEIGKIFSEASPNLIANTALQEIAQEETAAGVELEDFAHPADAYVKEEAQTEDLGQGYHGLPQWSVEQTNDQSTESKRTPDPSDNNMITDSDEDLLIVSESRSQSQKRLLSGEESQPESSKRLQSGRQYTAPDEMTARKINFYKACIQQKAQQKAEWNLIRRRLVKQAAAWRLRHGERNTQISINEACETMSRLLGQDGIEQVRTLQKEFRKSQSSARWTDILHPPLSGDTKGLILYLKQFARSNTAMDLFGENLVRSKLYGVWTSELGPANSKEKKKKALADRVGANLRMLADAFGIGILVFIPRHPHTPLQMIPDAVLKKVVDSIFTIGTLHLRIINVAKKAERMMVAAVERTDWTFDHAAEEVLKDLTNFYLSSGDTSH</sequence>
<comment type="caution">
    <text evidence="2">The sequence shown here is derived from an EMBL/GenBank/DDBJ whole genome shotgun (WGS) entry which is preliminary data.</text>
</comment>
<dbReference type="EMBL" id="CAJPDS010000037">
    <property type="protein sequence ID" value="CAF9924979.1"/>
    <property type="molecule type" value="Genomic_DNA"/>
</dbReference>
<accession>A0A8H3FI14</accession>
<evidence type="ECO:0000313" key="2">
    <source>
        <dbReference type="EMBL" id="CAF9924979.1"/>
    </source>
</evidence>